<sequence length="37" mass="4175">MPRQGSRNAGLLTLRLGRPVFNPGSFTQHVHLSRPYL</sequence>
<reference evidence="1" key="1">
    <citation type="submission" date="2014-11" db="EMBL/GenBank/DDBJ databases">
        <authorList>
            <person name="Amaro Gonzalez C."/>
        </authorList>
    </citation>
    <scope>NUCLEOTIDE SEQUENCE</scope>
</reference>
<organism evidence="1">
    <name type="scientific">Anguilla anguilla</name>
    <name type="common">European freshwater eel</name>
    <name type="synonym">Muraena anguilla</name>
    <dbReference type="NCBI Taxonomy" id="7936"/>
    <lineage>
        <taxon>Eukaryota</taxon>
        <taxon>Metazoa</taxon>
        <taxon>Chordata</taxon>
        <taxon>Craniata</taxon>
        <taxon>Vertebrata</taxon>
        <taxon>Euteleostomi</taxon>
        <taxon>Actinopterygii</taxon>
        <taxon>Neopterygii</taxon>
        <taxon>Teleostei</taxon>
        <taxon>Anguilliformes</taxon>
        <taxon>Anguillidae</taxon>
        <taxon>Anguilla</taxon>
    </lineage>
</organism>
<reference evidence="1" key="2">
    <citation type="journal article" date="2015" name="Fish Shellfish Immunol.">
        <title>Early steps in the European eel (Anguilla anguilla)-Vibrio vulnificus interaction in the gills: Role of the RtxA13 toxin.</title>
        <authorList>
            <person name="Callol A."/>
            <person name="Pajuelo D."/>
            <person name="Ebbesson L."/>
            <person name="Teles M."/>
            <person name="MacKenzie S."/>
            <person name="Amaro C."/>
        </authorList>
    </citation>
    <scope>NUCLEOTIDE SEQUENCE</scope>
</reference>
<evidence type="ECO:0000313" key="1">
    <source>
        <dbReference type="EMBL" id="JAH37365.1"/>
    </source>
</evidence>
<dbReference type="EMBL" id="GBXM01079531">
    <property type="protein sequence ID" value="JAH29046.1"/>
    <property type="molecule type" value="Transcribed_RNA"/>
</dbReference>
<name>A0A0E9S9L7_ANGAN</name>
<proteinExistence type="predicted"/>
<dbReference type="EMBL" id="GBXM01071212">
    <property type="protein sequence ID" value="JAH37365.1"/>
    <property type="molecule type" value="Transcribed_RNA"/>
</dbReference>
<accession>A0A0E9S9L7</accession>
<dbReference type="AlphaFoldDB" id="A0A0E9S9L7"/>
<protein>
    <submittedName>
        <fullName evidence="1">Uncharacterized protein</fullName>
    </submittedName>
</protein>